<dbReference type="PRINTS" id="PR00080">
    <property type="entry name" value="SDRFAMILY"/>
</dbReference>
<dbReference type="PRINTS" id="PR00081">
    <property type="entry name" value="GDHRDH"/>
</dbReference>
<dbReference type="NCBIfam" id="NF005559">
    <property type="entry name" value="PRK07231.1"/>
    <property type="match status" value="1"/>
</dbReference>
<comment type="similarity">
    <text evidence="1 3">Belongs to the short-chain dehydrogenases/reductases (SDR) family.</text>
</comment>
<dbReference type="Pfam" id="PF00106">
    <property type="entry name" value="adh_short"/>
    <property type="match status" value="1"/>
</dbReference>
<evidence type="ECO:0000256" key="1">
    <source>
        <dbReference type="ARBA" id="ARBA00006484"/>
    </source>
</evidence>
<gene>
    <name evidence="4" type="ORF">F5984_17945</name>
</gene>
<dbReference type="InterPro" id="IPR002347">
    <property type="entry name" value="SDR_fam"/>
</dbReference>
<dbReference type="EMBL" id="WELI01000007">
    <property type="protein sequence ID" value="KAB7728713.1"/>
    <property type="molecule type" value="Genomic_DNA"/>
</dbReference>
<dbReference type="EC" id="1.1.1.47" evidence="4"/>
<evidence type="ECO:0000256" key="2">
    <source>
        <dbReference type="ARBA" id="ARBA00023002"/>
    </source>
</evidence>
<dbReference type="CDD" id="cd05233">
    <property type="entry name" value="SDR_c"/>
    <property type="match status" value="1"/>
</dbReference>
<comment type="caution">
    <text evidence="4">The sequence shown here is derived from an EMBL/GenBank/DDBJ whole genome shotgun (WGS) entry which is preliminary data.</text>
</comment>
<dbReference type="GO" id="GO:0047936">
    <property type="term" value="F:glucose 1-dehydrogenase [NAD(P)+] activity"/>
    <property type="evidence" value="ECO:0007669"/>
    <property type="project" value="UniProtKB-EC"/>
</dbReference>
<dbReference type="PANTHER" id="PTHR24321:SF15">
    <property type="entry name" value="OXIDOREDUCTASE UCPA"/>
    <property type="match status" value="1"/>
</dbReference>
<reference evidence="4 5" key="1">
    <citation type="submission" date="2019-10" db="EMBL/GenBank/DDBJ databases">
        <title>Rudanella paleaurantiibacter sp. nov., isolated from sludge.</title>
        <authorList>
            <person name="Xu S.Q."/>
        </authorList>
    </citation>
    <scope>NUCLEOTIDE SEQUENCE [LARGE SCALE GENOMIC DNA]</scope>
    <source>
        <strain evidence="4 5">HX-22-17</strain>
    </source>
</reference>
<proteinExistence type="inferred from homology"/>
<dbReference type="Proteomes" id="UP000488299">
    <property type="component" value="Unassembled WGS sequence"/>
</dbReference>
<evidence type="ECO:0000313" key="4">
    <source>
        <dbReference type="EMBL" id="KAB7728713.1"/>
    </source>
</evidence>
<name>A0A7J5TWA8_9BACT</name>
<keyword evidence="5" id="KW-1185">Reference proteome</keyword>
<dbReference type="Gene3D" id="3.40.50.720">
    <property type="entry name" value="NAD(P)-binding Rossmann-like Domain"/>
    <property type="match status" value="1"/>
</dbReference>
<dbReference type="AlphaFoldDB" id="A0A7J5TWA8"/>
<protein>
    <submittedName>
        <fullName evidence="4">Glucose 1-dehydrogenase</fullName>
        <ecNumber evidence="4">1.1.1.47</ecNumber>
    </submittedName>
</protein>
<evidence type="ECO:0000256" key="3">
    <source>
        <dbReference type="RuleBase" id="RU000363"/>
    </source>
</evidence>
<dbReference type="SUPFAM" id="SSF51735">
    <property type="entry name" value="NAD(P)-binding Rossmann-fold domains"/>
    <property type="match status" value="1"/>
</dbReference>
<dbReference type="FunFam" id="3.40.50.720:FF:000084">
    <property type="entry name" value="Short-chain dehydrogenase reductase"/>
    <property type="match status" value="1"/>
</dbReference>
<dbReference type="RefSeq" id="WP_152125606.1">
    <property type="nucleotide sequence ID" value="NZ_WELI01000007.1"/>
</dbReference>
<dbReference type="InterPro" id="IPR036291">
    <property type="entry name" value="NAD(P)-bd_dom_sf"/>
</dbReference>
<sequence length="265" mass="28254">MAQEKELEGRVAVITGAGSGIGKAAALRLAREGAKVVAVSRSDDEIKQTVAEIEQAGGEAIAVTADISKEPDMKALYEQVEKTYGRLDIVFANAGINGVWAPLDEIELDEWQKTIDINLTGTFLTVKHALRLLKQAGKGSIIITASVNGTRIFTNTGATAYSSTKAAQVAFTQMIALELAKHKIRVNVVCPGAIETNIEESTEHRHLDRVKEPAEFPAGKIPLTDGKPGTSEQVADLVLFLASDRASHITGTPIWIDGAESLLLG</sequence>
<evidence type="ECO:0000313" key="5">
    <source>
        <dbReference type="Proteomes" id="UP000488299"/>
    </source>
</evidence>
<keyword evidence="2 4" id="KW-0560">Oxidoreductase</keyword>
<organism evidence="4 5">
    <name type="scientific">Rudanella paleaurantiibacter</name>
    <dbReference type="NCBI Taxonomy" id="2614655"/>
    <lineage>
        <taxon>Bacteria</taxon>
        <taxon>Pseudomonadati</taxon>
        <taxon>Bacteroidota</taxon>
        <taxon>Cytophagia</taxon>
        <taxon>Cytophagales</taxon>
        <taxon>Cytophagaceae</taxon>
        <taxon>Rudanella</taxon>
    </lineage>
</organism>
<dbReference type="PANTHER" id="PTHR24321">
    <property type="entry name" value="DEHYDROGENASES, SHORT CHAIN"/>
    <property type="match status" value="1"/>
</dbReference>
<accession>A0A7J5TWA8</accession>
<dbReference type="NCBIfam" id="NF004203">
    <property type="entry name" value="PRK05653.2-4"/>
    <property type="match status" value="1"/>
</dbReference>